<dbReference type="Pfam" id="PF00403">
    <property type="entry name" value="HMA"/>
    <property type="match status" value="1"/>
</dbReference>
<evidence type="ECO:0000256" key="1">
    <source>
        <dbReference type="ARBA" id="ARBA00022723"/>
    </source>
</evidence>
<keyword evidence="4" id="KW-1185">Reference proteome</keyword>
<evidence type="ECO:0000313" key="4">
    <source>
        <dbReference type="Proteomes" id="UP000527616"/>
    </source>
</evidence>
<reference evidence="3 4" key="1">
    <citation type="submission" date="2020-07" db="EMBL/GenBank/DDBJ databases">
        <title>Sequencing the genomes of 1000 actinobacteria strains.</title>
        <authorList>
            <person name="Klenk H.-P."/>
        </authorList>
    </citation>
    <scope>NUCLEOTIDE SEQUENCE [LARGE SCALE GENOMIC DNA]</scope>
    <source>
        <strain evidence="3 4">DSM 103164</strain>
    </source>
</reference>
<dbReference type="AlphaFoldDB" id="A0A7Z0IL47"/>
<comment type="caution">
    <text evidence="3">The sequence shown here is derived from an EMBL/GenBank/DDBJ whole genome shotgun (WGS) entry which is preliminary data.</text>
</comment>
<dbReference type="InterPro" id="IPR036163">
    <property type="entry name" value="HMA_dom_sf"/>
</dbReference>
<accession>A0A7Z0IL47</accession>
<feature type="domain" description="HMA" evidence="2">
    <location>
        <begin position="1"/>
        <end position="66"/>
    </location>
</feature>
<organism evidence="3 4">
    <name type="scientific">Naumannella cuiyingiana</name>
    <dbReference type="NCBI Taxonomy" id="1347891"/>
    <lineage>
        <taxon>Bacteria</taxon>
        <taxon>Bacillati</taxon>
        <taxon>Actinomycetota</taxon>
        <taxon>Actinomycetes</taxon>
        <taxon>Propionibacteriales</taxon>
        <taxon>Propionibacteriaceae</taxon>
        <taxon>Naumannella</taxon>
    </lineage>
</organism>
<dbReference type="PROSITE" id="PS01047">
    <property type="entry name" value="HMA_1"/>
    <property type="match status" value="1"/>
</dbReference>
<dbReference type="Gene3D" id="3.30.70.100">
    <property type="match status" value="1"/>
</dbReference>
<dbReference type="RefSeq" id="WP_343045905.1">
    <property type="nucleotide sequence ID" value="NZ_JACBZS010000001.1"/>
</dbReference>
<dbReference type="EMBL" id="JACBZS010000001">
    <property type="protein sequence ID" value="NYI71196.1"/>
    <property type="molecule type" value="Genomic_DNA"/>
</dbReference>
<dbReference type="Proteomes" id="UP000527616">
    <property type="component" value="Unassembled WGS sequence"/>
</dbReference>
<dbReference type="PRINTS" id="PR00944">
    <property type="entry name" value="CUEXPORT"/>
</dbReference>
<proteinExistence type="predicted"/>
<gene>
    <name evidence="3" type="ORF">GGQ54_001756</name>
</gene>
<evidence type="ECO:0000259" key="2">
    <source>
        <dbReference type="PROSITE" id="PS50846"/>
    </source>
</evidence>
<name>A0A7Z0IL47_9ACTN</name>
<dbReference type="InterPro" id="IPR006121">
    <property type="entry name" value="HMA_dom"/>
</dbReference>
<dbReference type="InterPro" id="IPR017969">
    <property type="entry name" value="Heavy-metal-associated_CS"/>
</dbReference>
<sequence length="67" mass="7159">MITEYTVSGMTCEHCVRAVTDEVTELPGVTGVDVELETGRLLVTSDAELDVDAVREAVDEAGGYRLA</sequence>
<dbReference type="InterPro" id="IPR000428">
    <property type="entry name" value="Cu-bd"/>
</dbReference>
<dbReference type="PROSITE" id="PS50846">
    <property type="entry name" value="HMA_2"/>
    <property type="match status" value="1"/>
</dbReference>
<dbReference type="GO" id="GO:0005507">
    <property type="term" value="F:copper ion binding"/>
    <property type="evidence" value="ECO:0007669"/>
    <property type="project" value="InterPro"/>
</dbReference>
<dbReference type="SUPFAM" id="SSF55008">
    <property type="entry name" value="HMA, heavy metal-associated domain"/>
    <property type="match status" value="1"/>
</dbReference>
<keyword evidence="1" id="KW-0479">Metal-binding</keyword>
<protein>
    <submittedName>
        <fullName evidence="3">Copper chaperone CopZ</fullName>
    </submittedName>
</protein>
<dbReference type="GO" id="GO:0006825">
    <property type="term" value="P:copper ion transport"/>
    <property type="evidence" value="ECO:0007669"/>
    <property type="project" value="InterPro"/>
</dbReference>
<evidence type="ECO:0000313" key="3">
    <source>
        <dbReference type="EMBL" id="NYI71196.1"/>
    </source>
</evidence>
<dbReference type="CDD" id="cd00371">
    <property type="entry name" value="HMA"/>
    <property type="match status" value="1"/>
</dbReference>